<reference evidence="2" key="1">
    <citation type="journal article" date="2010" name="Science">
        <title>Signatures of adaptation to obligate biotrophy in the Hyaloperonospora arabidopsidis genome.</title>
        <authorList>
            <person name="Baxter L."/>
            <person name="Tripathy S."/>
            <person name="Ishaque N."/>
            <person name="Boot N."/>
            <person name="Cabral A."/>
            <person name="Kemen E."/>
            <person name="Thines M."/>
            <person name="Ah-Fong A."/>
            <person name="Anderson R."/>
            <person name="Badejoko W."/>
            <person name="Bittner-Eddy P."/>
            <person name="Boore J.L."/>
            <person name="Chibucos M.C."/>
            <person name="Coates M."/>
            <person name="Dehal P."/>
            <person name="Delehaunty K."/>
            <person name="Dong S."/>
            <person name="Downton P."/>
            <person name="Dumas B."/>
            <person name="Fabro G."/>
            <person name="Fronick C."/>
            <person name="Fuerstenberg S.I."/>
            <person name="Fulton L."/>
            <person name="Gaulin E."/>
            <person name="Govers F."/>
            <person name="Hughes L."/>
            <person name="Humphray S."/>
            <person name="Jiang R.H."/>
            <person name="Judelson H."/>
            <person name="Kamoun S."/>
            <person name="Kyung K."/>
            <person name="Meijer H."/>
            <person name="Minx P."/>
            <person name="Morris P."/>
            <person name="Nelson J."/>
            <person name="Phuntumart V."/>
            <person name="Qutob D."/>
            <person name="Rehmany A."/>
            <person name="Rougon-Cardoso A."/>
            <person name="Ryden P."/>
            <person name="Torto-Alalibo T."/>
            <person name="Studholme D."/>
            <person name="Wang Y."/>
            <person name="Win J."/>
            <person name="Wood J."/>
            <person name="Clifton S.W."/>
            <person name="Rogers J."/>
            <person name="Van den Ackerveken G."/>
            <person name="Jones J.D."/>
            <person name="McDowell J.M."/>
            <person name="Beynon J."/>
            <person name="Tyler B.M."/>
        </authorList>
    </citation>
    <scope>NUCLEOTIDE SEQUENCE [LARGE SCALE GENOMIC DNA]</scope>
    <source>
        <strain evidence="2">Emoy2</strain>
    </source>
</reference>
<organism evidence="1 2">
    <name type="scientific">Hyaloperonospora arabidopsidis (strain Emoy2)</name>
    <name type="common">Downy mildew agent</name>
    <name type="synonym">Peronospora arabidopsidis</name>
    <dbReference type="NCBI Taxonomy" id="559515"/>
    <lineage>
        <taxon>Eukaryota</taxon>
        <taxon>Sar</taxon>
        <taxon>Stramenopiles</taxon>
        <taxon>Oomycota</taxon>
        <taxon>Peronosporomycetes</taxon>
        <taxon>Peronosporales</taxon>
        <taxon>Peronosporaceae</taxon>
        <taxon>Hyaloperonospora</taxon>
    </lineage>
</organism>
<protein>
    <submittedName>
        <fullName evidence="1">Uncharacterized protein</fullName>
    </submittedName>
</protein>
<sequence length="79" mass="8353">MSIPSGRAKLEGNYKYDRRATAFESNSDSSPLSSFSERTKSISCLSRLGGPKSIGVSGASISRKSGFAKSTIFGSVTVR</sequence>
<name>M4BE40_HYAAE</name>
<dbReference type="InParanoid" id="M4BE40"/>
<dbReference type="Proteomes" id="UP000011713">
    <property type="component" value="Unassembled WGS sequence"/>
</dbReference>
<evidence type="ECO:0000313" key="2">
    <source>
        <dbReference type="Proteomes" id="UP000011713"/>
    </source>
</evidence>
<reference evidence="1" key="2">
    <citation type="submission" date="2015-06" db="UniProtKB">
        <authorList>
            <consortium name="EnsemblProtists"/>
        </authorList>
    </citation>
    <scope>IDENTIFICATION</scope>
    <source>
        <strain evidence="1">Emoy2</strain>
    </source>
</reference>
<dbReference type="EnsemblProtists" id="HpaT804558">
    <property type="protein sequence ID" value="HpaP804558"/>
    <property type="gene ID" value="HpaG804558"/>
</dbReference>
<keyword evidence="2" id="KW-1185">Reference proteome</keyword>
<accession>M4BE40</accession>
<proteinExistence type="predicted"/>
<dbReference type="VEuPathDB" id="FungiDB:HpaG804558"/>
<dbReference type="AlphaFoldDB" id="M4BE40"/>
<dbReference type="HOGENOM" id="CLU_2611140_0_0_1"/>
<dbReference type="EMBL" id="JH598169">
    <property type="status" value="NOT_ANNOTATED_CDS"/>
    <property type="molecule type" value="Genomic_DNA"/>
</dbReference>
<evidence type="ECO:0000313" key="1">
    <source>
        <dbReference type="EnsemblProtists" id="HpaP804558"/>
    </source>
</evidence>